<dbReference type="RefSeq" id="WP_189439900.1">
    <property type="nucleotide sequence ID" value="NZ_BMXT01000001.1"/>
</dbReference>
<keyword evidence="3" id="KW-1185">Reference proteome</keyword>
<feature type="signal peptide" evidence="1">
    <location>
        <begin position="1"/>
        <end position="20"/>
    </location>
</feature>
<comment type="caution">
    <text evidence="2">The sequence shown here is derived from an EMBL/GenBank/DDBJ whole genome shotgun (WGS) entry which is preliminary data.</text>
</comment>
<keyword evidence="1" id="KW-0732">Signal</keyword>
<sequence length="55" mass="6161">MRRFISCCLIAAAVIGSSFAMTGCVVVPPRGHVRVWVPGYWGPSHIWVGGHYRYR</sequence>
<dbReference type="EMBL" id="BMXT01000001">
    <property type="protein sequence ID" value="GGY18750.1"/>
    <property type="molecule type" value="Genomic_DNA"/>
</dbReference>
<gene>
    <name evidence="2" type="ORF">GCM10008098_08530</name>
</gene>
<evidence type="ECO:0000313" key="2">
    <source>
        <dbReference type="EMBL" id="GGY18750.1"/>
    </source>
</evidence>
<dbReference type="PROSITE" id="PS51257">
    <property type="entry name" value="PROKAR_LIPOPROTEIN"/>
    <property type="match status" value="1"/>
</dbReference>
<dbReference type="Proteomes" id="UP000621898">
    <property type="component" value="Unassembled WGS sequence"/>
</dbReference>
<evidence type="ECO:0000313" key="3">
    <source>
        <dbReference type="Proteomes" id="UP000621898"/>
    </source>
</evidence>
<name>A0ABQ2ZLU7_9GAMM</name>
<feature type="chain" id="PRO_5045873604" description="YXWGXW repeat-containing protein" evidence="1">
    <location>
        <begin position="21"/>
        <end position="55"/>
    </location>
</feature>
<evidence type="ECO:0000256" key="1">
    <source>
        <dbReference type="SAM" id="SignalP"/>
    </source>
</evidence>
<evidence type="ECO:0008006" key="4">
    <source>
        <dbReference type="Google" id="ProtNLM"/>
    </source>
</evidence>
<organism evidence="2 3">
    <name type="scientific">Rhodanobacter panaciterrae</name>
    <dbReference type="NCBI Taxonomy" id="490572"/>
    <lineage>
        <taxon>Bacteria</taxon>
        <taxon>Pseudomonadati</taxon>
        <taxon>Pseudomonadota</taxon>
        <taxon>Gammaproteobacteria</taxon>
        <taxon>Lysobacterales</taxon>
        <taxon>Rhodanobacteraceae</taxon>
        <taxon>Rhodanobacter</taxon>
    </lineage>
</organism>
<proteinExistence type="predicted"/>
<reference evidence="3" key="1">
    <citation type="journal article" date="2019" name="Int. J. Syst. Evol. Microbiol.">
        <title>The Global Catalogue of Microorganisms (GCM) 10K type strain sequencing project: providing services to taxonomists for standard genome sequencing and annotation.</title>
        <authorList>
            <consortium name="The Broad Institute Genomics Platform"/>
            <consortium name="The Broad Institute Genome Sequencing Center for Infectious Disease"/>
            <person name="Wu L."/>
            <person name="Ma J."/>
        </authorList>
    </citation>
    <scope>NUCLEOTIDE SEQUENCE [LARGE SCALE GENOMIC DNA]</scope>
    <source>
        <strain evidence="3">KCTC 22232</strain>
    </source>
</reference>
<protein>
    <recommendedName>
        <fullName evidence="4">YXWGXW repeat-containing protein</fullName>
    </recommendedName>
</protein>
<accession>A0ABQ2ZLU7</accession>